<evidence type="ECO:0000259" key="1">
    <source>
        <dbReference type="Pfam" id="PF12146"/>
    </source>
</evidence>
<reference evidence="2 3" key="1">
    <citation type="submission" date="2015-12" db="EMBL/GenBank/DDBJ databases">
        <authorList>
            <person name="Shamseldin A."/>
            <person name="Moawad H."/>
            <person name="Abd El-Rahim W.M."/>
            <person name="Sadowsky M.J."/>
        </authorList>
    </citation>
    <scope>NUCLEOTIDE SEQUENCE [LARGE SCALE GENOMIC DNA]</scope>
    <source>
        <strain evidence="2 3">JC234</strain>
    </source>
</reference>
<keyword evidence="3" id="KW-1185">Reference proteome</keyword>
<dbReference type="EMBL" id="LQZT01000005">
    <property type="protein sequence ID" value="OCW58621.1"/>
    <property type="molecule type" value="Genomic_DNA"/>
</dbReference>
<dbReference type="InterPro" id="IPR022742">
    <property type="entry name" value="Hydrolase_4"/>
</dbReference>
<dbReference type="STRING" id="1480615.AWJ14_05640"/>
<dbReference type="Gene3D" id="3.40.50.1820">
    <property type="entry name" value="alpha/beta hydrolase"/>
    <property type="match status" value="1"/>
</dbReference>
<evidence type="ECO:0000313" key="3">
    <source>
        <dbReference type="Proteomes" id="UP000094795"/>
    </source>
</evidence>
<dbReference type="Proteomes" id="UP000094795">
    <property type="component" value="Unassembled WGS sequence"/>
</dbReference>
<dbReference type="SUPFAM" id="SSF53474">
    <property type="entry name" value="alpha/beta-Hydrolases"/>
    <property type="match status" value="1"/>
</dbReference>
<dbReference type="RefSeq" id="WP_066176208.1">
    <property type="nucleotide sequence ID" value="NZ_LQZT01000005.1"/>
</dbReference>
<proteinExistence type="predicted"/>
<dbReference type="InterPro" id="IPR051044">
    <property type="entry name" value="MAG_DAG_Lipase"/>
</dbReference>
<sequence length="315" mass="34012">MSDFTPFSVDSPTGATLAVRHMPAQGGTRGVVQINHGLAEHAARYEEFAGFLAGRGYHTYAHDHRGHGETRAPDAIPGAFADRDGAEKVIADVAAMHALIAEEHRGLPVVTFGHSMGGLIALNFAQAHPDASAALAVWNSNFNAGAAGRAGQAILAIEAFFKGSDTPSAVLPRLTFRAWAAAMPDRRTGFDWLSRDEAVVDLYIEDPLCGWDATVSMWQDIFALIYAGGMPENLAKVPHDLPVHLLGGARDPATDGGKAVEWLAERLREQGHPDVTLQILPDTRHETLNEINRDQSMEDFAGWLDEVLTRPPAFP</sequence>
<dbReference type="OrthoDB" id="9806902at2"/>
<dbReference type="Pfam" id="PF12146">
    <property type="entry name" value="Hydrolase_4"/>
    <property type="match status" value="1"/>
</dbReference>
<name>A0A1C1YYL8_9HYPH</name>
<dbReference type="PANTHER" id="PTHR11614">
    <property type="entry name" value="PHOSPHOLIPASE-RELATED"/>
    <property type="match status" value="1"/>
</dbReference>
<evidence type="ECO:0000313" key="2">
    <source>
        <dbReference type="EMBL" id="OCW58621.1"/>
    </source>
</evidence>
<comment type="caution">
    <text evidence="2">The sequence shown here is derived from an EMBL/GenBank/DDBJ whole genome shotgun (WGS) entry which is preliminary data.</text>
</comment>
<protein>
    <submittedName>
        <fullName evidence="2">Lysophospholipase</fullName>
    </submittedName>
</protein>
<gene>
    <name evidence="2" type="ORF">AWJ14_05640</name>
</gene>
<feature type="domain" description="Serine aminopeptidase S33" evidence="1">
    <location>
        <begin position="28"/>
        <end position="291"/>
    </location>
</feature>
<organism evidence="2 3">
    <name type="scientific">Hoeflea olei</name>
    <dbReference type="NCBI Taxonomy" id="1480615"/>
    <lineage>
        <taxon>Bacteria</taxon>
        <taxon>Pseudomonadati</taxon>
        <taxon>Pseudomonadota</taxon>
        <taxon>Alphaproteobacteria</taxon>
        <taxon>Hyphomicrobiales</taxon>
        <taxon>Rhizobiaceae</taxon>
        <taxon>Hoeflea</taxon>
    </lineage>
</organism>
<accession>A0A1C1YYL8</accession>
<dbReference type="AlphaFoldDB" id="A0A1C1YYL8"/>
<dbReference type="InterPro" id="IPR029058">
    <property type="entry name" value="AB_hydrolase_fold"/>
</dbReference>